<gene>
    <name evidence="5" type="ORF">SAMN05444165_1306</name>
</gene>
<dbReference type="Pfam" id="PF13649">
    <property type="entry name" value="Methyltransf_25"/>
    <property type="match status" value="1"/>
</dbReference>
<reference evidence="5 6" key="1">
    <citation type="submission" date="2016-11" db="EMBL/GenBank/DDBJ databases">
        <authorList>
            <person name="Jaros S."/>
            <person name="Januszkiewicz K."/>
            <person name="Wedrychowicz H."/>
        </authorList>
    </citation>
    <scope>NUCLEOTIDE SEQUENCE [LARGE SCALE GENOMIC DNA]</scope>
    <source>
        <strain evidence="5 6">GAS95</strain>
    </source>
</reference>
<keyword evidence="2 5" id="KW-0808">Transferase</keyword>
<proteinExistence type="predicted"/>
<protein>
    <submittedName>
        <fullName evidence="5">Methyltransferase domain-containing protein</fullName>
    </submittedName>
</protein>
<dbReference type="SUPFAM" id="SSF53335">
    <property type="entry name" value="S-adenosyl-L-methionine-dependent methyltransferases"/>
    <property type="match status" value="1"/>
</dbReference>
<dbReference type="PANTHER" id="PTHR43464">
    <property type="entry name" value="METHYLTRANSFERASE"/>
    <property type="match status" value="1"/>
</dbReference>
<dbReference type="CDD" id="cd02440">
    <property type="entry name" value="AdoMet_MTases"/>
    <property type="match status" value="1"/>
</dbReference>
<evidence type="ECO:0000256" key="1">
    <source>
        <dbReference type="ARBA" id="ARBA00022603"/>
    </source>
</evidence>
<sequence>MSGTSANPFRFSTIAHRDHHYLSPLSPSKAQQLLDSLGDGLTAHDVVLDAGCGKAALLRELLERCPARGVGVDINAAFLDRARLEWRGANDRLQLFDCPLLEHPREAEAYAAVLCVGSVHAFGSFDACLRTCFDWLKPGGRLLVADGYWKQPPSSGYLEAIDGTLDEFATHADNAERARTCGYVVLRTTTSNDDEWDDYEGKYCNAMMRYLADHPDDPEAEAFSVRMQKWHMAYLKWGRATLGFGYYLLMKP</sequence>
<dbReference type="Gene3D" id="3.40.50.150">
    <property type="entry name" value="Vaccinia Virus protein VP39"/>
    <property type="match status" value="1"/>
</dbReference>
<dbReference type="EMBL" id="FSRU01000001">
    <property type="protein sequence ID" value="SIO17789.1"/>
    <property type="molecule type" value="Genomic_DNA"/>
</dbReference>
<dbReference type="PANTHER" id="PTHR43464:SF19">
    <property type="entry name" value="UBIQUINONE BIOSYNTHESIS O-METHYLTRANSFERASE, MITOCHONDRIAL"/>
    <property type="match status" value="1"/>
</dbReference>
<dbReference type="Proteomes" id="UP000185151">
    <property type="component" value="Unassembled WGS sequence"/>
</dbReference>
<feature type="domain" description="Methyltransferase" evidence="4">
    <location>
        <begin position="47"/>
        <end position="140"/>
    </location>
</feature>
<dbReference type="AlphaFoldDB" id="A0A1N6HDP6"/>
<accession>A0A1N6HDP6</accession>
<keyword evidence="3" id="KW-0949">S-adenosyl-L-methionine</keyword>
<evidence type="ECO:0000256" key="2">
    <source>
        <dbReference type="ARBA" id="ARBA00022679"/>
    </source>
</evidence>
<dbReference type="RefSeq" id="WP_074294783.1">
    <property type="nucleotide sequence ID" value="NZ_FSRU01000001.1"/>
</dbReference>
<name>A0A1N6HDP6_9BURK</name>
<evidence type="ECO:0000256" key="3">
    <source>
        <dbReference type="ARBA" id="ARBA00022691"/>
    </source>
</evidence>
<dbReference type="InterPro" id="IPR029063">
    <property type="entry name" value="SAM-dependent_MTases_sf"/>
</dbReference>
<evidence type="ECO:0000259" key="4">
    <source>
        <dbReference type="Pfam" id="PF13649"/>
    </source>
</evidence>
<dbReference type="GO" id="GO:0032259">
    <property type="term" value="P:methylation"/>
    <property type="evidence" value="ECO:0007669"/>
    <property type="project" value="UniProtKB-KW"/>
</dbReference>
<keyword evidence="1 5" id="KW-0489">Methyltransferase</keyword>
<dbReference type="InterPro" id="IPR041698">
    <property type="entry name" value="Methyltransf_25"/>
</dbReference>
<dbReference type="OrthoDB" id="9792690at2"/>
<evidence type="ECO:0000313" key="6">
    <source>
        <dbReference type="Proteomes" id="UP000185151"/>
    </source>
</evidence>
<evidence type="ECO:0000313" key="5">
    <source>
        <dbReference type="EMBL" id="SIO17789.1"/>
    </source>
</evidence>
<dbReference type="GO" id="GO:0008168">
    <property type="term" value="F:methyltransferase activity"/>
    <property type="evidence" value="ECO:0007669"/>
    <property type="project" value="UniProtKB-KW"/>
</dbReference>
<organism evidence="5 6">
    <name type="scientific">Paraburkholderia phenazinium</name>
    <dbReference type="NCBI Taxonomy" id="60549"/>
    <lineage>
        <taxon>Bacteria</taxon>
        <taxon>Pseudomonadati</taxon>
        <taxon>Pseudomonadota</taxon>
        <taxon>Betaproteobacteria</taxon>
        <taxon>Burkholderiales</taxon>
        <taxon>Burkholderiaceae</taxon>
        <taxon>Paraburkholderia</taxon>
    </lineage>
</organism>
<keyword evidence="6" id="KW-1185">Reference proteome</keyword>